<evidence type="ECO:0000256" key="7">
    <source>
        <dbReference type="ARBA" id="ARBA00022723"/>
    </source>
</evidence>
<sequence length="802" mass="89221">MLVSKEWLEQYVEIDVTTEALAERITRSGIEVDALHDFSQGIKNLVVGYVEEKSLHPDADKLSICKVNIGEEAPVQIVCGAKNIDQGQHVIVATVGGRLPGGIKIKRAKIRGEVSEGMICSLQEIGLNSNVVPKEAEEGIFVFPTEVEPGTNALDALYLNDQVMEFDLTPNRADALSMIGTAYETAALYQTEVHKPETQSNELDEQASEELSVSIEAQDKVPYYSARVVKNVEVAPSPMWMQARLMKAGIRPINNVVDISNYVMLEYGQPLHMFDQDQIGSKEIVVRQARDNETMTTLDDKERTLLTSDLVITNGQEPIALAGVMGGDFSEVTNQTTNVVIEGAIFDAVSIRHTSRRLNLRSESSSRFEKGLALEFVDEAVDRACYLLETYASGKVLKARVSDGSLGALTKTIEITPKKVNDTIGLNLNDQDIIDVFLQLGFKAEKAEGDAVKIHVPSRRRDITIHADLIEEVARIYGYDEIPSTLPVFEDVTSGSLTDRQMKTRLVKQTMEGAGLNQAMTYALVDEARAKDFSMSDKDTTQLLMPMSEAHSTLRQSLLPHLIDAASYNVARKNHDVMLYEIGRVFFSNGKGQLPDEVEYLSGIMTGEYVSNLWQQKKEEVDFFIVKGVVERVAEKLDLTFDYQKAHIDGLHPGRTAEILLDGDVVGFIGELHPSVQKDYDLKRTYVFEINYDKLMETSVGYINYEPIPKFPGVTRDIALVVDRDVEGAELVKIIKDNGKDILQDALVFDVYQGEHMEEGKRSVAIRLSYLNKEETLTEEQVTQVHNGILEALENNGATLRG</sequence>
<dbReference type="Pfam" id="PF17759">
    <property type="entry name" value="tRNA_synthFbeta"/>
    <property type="match status" value="1"/>
</dbReference>
<dbReference type="NCBIfam" id="NF045760">
    <property type="entry name" value="YtpR"/>
    <property type="match status" value="1"/>
</dbReference>
<dbReference type="GO" id="GO:0140096">
    <property type="term" value="F:catalytic activity, acting on a protein"/>
    <property type="evidence" value="ECO:0007669"/>
    <property type="project" value="UniProtKB-ARBA"/>
</dbReference>
<evidence type="ECO:0000256" key="11">
    <source>
        <dbReference type="ARBA" id="ARBA00022884"/>
    </source>
</evidence>
<comment type="caution">
    <text evidence="20">The sequence shown here is derived from an EMBL/GenBank/DDBJ whole genome shotgun (WGS) entry which is preliminary data.</text>
</comment>
<dbReference type="Pfam" id="PF03483">
    <property type="entry name" value="B3_4"/>
    <property type="match status" value="1"/>
</dbReference>
<evidence type="ECO:0000256" key="3">
    <source>
        <dbReference type="ARBA" id="ARBA00011209"/>
    </source>
</evidence>
<comment type="catalytic activity">
    <reaction evidence="14 15">
        <text>tRNA(Phe) + L-phenylalanine + ATP = L-phenylalanyl-tRNA(Phe) + AMP + diphosphate + H(+)</text>
        <dbReference type="Rhea" id="RHEA:19413"/>
        <dbReference type="Rhea" id="RHEA-COMP:9668"/>
        <dbReference type="Rhea" id="RHEA-COMP:9699"/>
        <dbReference type="ChEBI" id="CHEBI:15378"/>
        <dbReference type="ChEBI" id="CHEBI:30616"/>
        <dbReference type="ChEBI" id="CHEBI:33019"/>
        <dbReference type="ChEBI" id="CHEBI:58095"/>
        <dbReference type="ChEBI" id="CHEBI:78442"/>
        <dbReference type="ChEBI" id="CHEBI:78531"/>
        <dbReference type="ChEBI" id="CHEBI:456215"/>
        <dbReference type="EC" id="6.1.1.20"/>
    </reaction>
</comment>
<dbReference type="GO" id="GO:0004826">
    <property type="term" value="F:phenylalanine-tRNA ligase activity"/>
    <property type="evidence" value="ECO:0007669"/>
    <property type="project" value="UniProtKB-UniRule"/>
</dbReference>
<dbReference type="InterPro" id="IPR009061">
    <property type="entry name" value="DNA-bd_dom_put_sf"/>
</dbReference>
<dbReference type="FunFam" id="3.30.56.10:FF:000002">
    <property type="entry name" value="Phenylalanine--tRNA ligase beta subunit"/>
    <property type="match status" value="1"/>
</dbReference>
<dbReference type="Gene3D" id="3.30.56.10">
    <property type="match status" value="2"/>
</dbReference>
<dbReference type="PANTHER" id="PTHR10947">
    <property type="entry name" value="PHENYLALANYL-TRNA SYNTHETASE BETA CHAIN AND LEUCINE-RICH REPEAT-CONTAINING PROTEIN 47"/>
    <property type="match status" value="1"/>
</dbReference>
<dbReference type="InterPro" id="IPR005121">
    <property type="entry name" value="Fdx_antiC-bd"/>
</dbReference>
<evidence type="ECO:0000256" key="4">
    <source>
        <dbReference type="ARBA" id="ARBA00022490"/>
    </source>
</evidence>
<dbReference type="InterPro" id="IPR005147">
    <property type="entry name" value="tRNA_synthase_B5-dom"/>
</dbReference>
<keyword evidence="13 15" id="KW-0030">Aminoacyl-tRNA synthetase</keyword>
<dbReference type="GO" id="GO:0006432">
    <property type="term" value="P:phenylalanyl-tRNA aminoacylation"/>
    <property type="evidence" value="ECO:0007669"/>
    <property type="project" value="UniProtKB-UniRule"/>
</dbReference>
<proteinExistence type="inferred from homology"/>
<comment type="cofactor">
    <cofactor evidence="15">
        <name>Mg(2+)</name>
        <dbReference type="ChEBI" id="CHEBI:18420"/>
    </cofactor>
    <text evidence="15">Binds 2 magnesium ions per tetramer.</text>
</comment>
<keyword evidence="4 15" id="KW-0963">Cytoplasm</keyword>
<keyword evidence="11 16" id="KW-0694">RNA-binding</keyword>
<dbReference type="PROSITE" id="PS51447">
    <property type="entry name" value="FDX_ACB"/>
    <property type="match status" value="1"/>
</dbReference>
<dbReference type="InterPro" id="IPR020825">
    <property type="entry name" value="Phe-tRNA_synthase-like_B3/B4"/>
</dbReference>
<comment type="subunit">
    <text evidence="3 15">Tetramer of two alpha and two beta subunits.</text>
</comment>
<dbReference type="Proteomes" id="UP000009885">
    <property type="component" value="Unassembled WGS sequence"/>
</dbReference>
<keyword evidence="12 15" id="KW-0648">Protein biosynthesis</keyword>
<keyword evidence="5 16" id="KW-0820">tRNA-binding</keyword>
<evidence type="ECO:0000313" key="21">
    <source>
        <dbReference type="Proteomes" id="UP000009885"/>
    </source>
</evidence>
<dbReference type="SUPFAM" id="SSF46955">
    <property type="entry name" value="Putative DNA-binding domain"/>
    <property type="match status" value="1"/>
</dbReference>
<dbReference type="EMBL" id="AMSQ01000019">
    <property type="protein sequence ID" value="EKU46195.1"/>
    <property type="molecule type" value="Genomic_DNA"/>
</dbReference>
<feature type="binding site" evidence="15">
    <location>
        <position position="471"/>
    </location>
    <ligand>
        <name>Mg(2+)</name>
        <dbReference type="ChEBI" id="CHEBI:18420"/>
        <note>shared with alpha subunit</note>
    </ligand>
</feature>
<name>K9AXD7_9STAP</name>
<dbReference type="InterPro" id="IPR012340">
    <property type="entry name" value="NA-bd_OB-fold"/>
</dbReference>
<evidence type="ECO:0000256" key="2">
    <source>
        <dbReference type="ARBA" id="ARBA00008653"/>
    </source>
</evidence>
<dbReference type="FunFam" id="2.40.50.140:FF:000045">
    <property type="entry name" value="Phenylalanine--tRNA ligase beta subunit"/>
    <property type="match status" value="1"/>
</dbReference>
<dbReference type="PATRIC" id="fig|1229783.3.peg.1957"/>
<dbReference type="FunFam" id="3.50.40.10:FF:000001">
    <property type="entry name" value="Phenylalanine--tRNA ligase beta subunit"/>
    <property type="match status" value="1"/>
</dbReference>
<feature type="domain" description="FDX-ACB" evidence="18">
    <location>
        <begin position="709"/>
        <end position="801"/>
    </location>
</feature>
<dbReference type="InterPro" id="IPR045864">
    <property type="entry name" value="aa-tRNA-synth_II/BPL/LPL"/>
</dbReference>
<keyword evidence="8 15" id="KW-0547">Nucleotide-binding</keyword>
<evidence type="ECO:0000256" key="14">
    <source>
        <dbReference type="ARBA" id="ARBA00049255"/>
    </source>
</evidence>
<gene>
    <name evidence="15 20" type="primary">pheT</name>
    <name evidence="20" type="ORF">C273_09799</name>
</gene>
<dbReference type="PROSITE" id="PS51483">
    <property type="entry name" value="B5"/>
    <property type="match status" value="1"/>
</dbReference>
<evidence type="ECO:0000313" key="20">
    <source>
        <dbReference type="EMBL" id="EKU46195.1"/>
    </source>
</evidence>
<keyword evidence="21" id="KW-1185">Reference proteome</keyword>
<dbReference type="SMART" id="SM00873">
    <property type="entry name" value="B3_4"/>
    <property type="match status" value="1"/>
</dbReference>
<dbReference type="FunFam" id="3.30.70.380:FF:000001">
    <property type="entry name" value="Phenylalanine--tRNA ligase beta subunit"/>
    <property type="match status" value="1"/>
</dbReference>
<dbReference type="InterPro" id="IPR036690">
    <property type="entry name" value="Fdx_antiC-bd_sf"/>
</dbReference>
<dbReference type="InterPro" id="IPR004532">
    <property type="entry name" value="Phe-tRNA-ligase_IIc_bsu_bact"/>
</dbReference>
<evidence type="ECO:0000256" key="9">
    <source>
        <dbReference type="ARBA" id="ARBA00022840"/>
    </source>
</evidence>
<dbReference type="GO" id="GO:0000287">
    <property type="term" value="F:magnesium ion binding"/>
    <property type="evidence" value="ECO:0007669"/>
    <property type="project" value="UniProtKB-UniRule"/>
</dbReference>
<dbReference type="OrthoDB" id="9805455at2"/>
<dbReference type="Pfam" id="PF03484">
    <property type="entry name" value="B5"/>
    <property type="match status" value="1"/>
</dbReference>
<evidence type="ECO:0000256" key="12">
    <source>
        <dbReference type="ARBA" id="ARBA00022917"/>
    </source>
</evidence>
<dbReference type="AlphaFoldDB" id="K9AXD7"/>
<dbReference type="eggNOG" id="COG0072">
    <property type="taxonomic scope" value="Bacteria"/>
</dbReference>
<keyword evidence="10 15" id="KW-0460">Magnesium</keyword>
<dbReference type="CDD" id="cd00769">
    <property type="entry name" value="PheRS_beta_core"/>
    <property type="match status" value="1"/>
</dbReference>
<dbReference type="EC" id="6.1.1.20" evidence="15"/>
<dbReference type="InterPro" id="IPR005146">
    <property type="entry name" value="B3/B4_tRNA-bd"/>
</dbReference>
<evidence type="ECO:0000256" key="6">
    <source>
        <dbReference type="ARBA" id="ARBA00022598"/>
    </source>
</evidence>
<accession>K9AXD7</accession>
<dbReference type="SUPFAM" id="SSF50249">
    <property type="entry name" value="Nucleic acid-binding proteins"/>
    <property type="match status" value="1"/>
</dbReference>
<evidence type="ECO:0000256" key="10">
    <source>
        <dbReference type="ARBA" id="ARBA00022842"/>
    </source>
</evidence>
<feature type="binding site" evidence="15">
    <location>
        <position position="472"/>
    </location>
    <ligand>
        <name>Mg(2+)</name>
        <dbReference type="ChEBI" id="CHEBI:18420"/>
        <note>shared with alpha subunit</note>
    </ligand>
</feature>
<keyword evidence="7 15" id="KW-0479">Metal-binding</keyword>
<dbReference type="GO" id="GO:0005524">
    <property type="term" value="F:ATP binding"/>
    <property type="evidence" value="ECO:0007669"/>
    <property type="project" value="UniProtKB-UniRule"/>
</dbReference>
<dbReference type="GO" id="GO:0016740">
    <property type="term" value="F:transferase activity"/>
    <property type="evidence" value="ECO:0007669"/>
    <property type="project" value="UniProtKB-ARBA"/>
</dbReference>
<feature type="domain" description="B5" evidence="19">
    <location>
        <begin position="408"/>
        <end position="484"/>
    </location>
</feature>
<dbReference type="InterPro" id="IPR033714">
    <property type="entry name" value="tRNA_bind_bactPheRS"/>
</dbReference>
<dbReference type="Gene3D" id="2.40.50.140">
    <property type="entry name" value="Nucleic acid-binding proteins"/>
    <property type="match status" value="1"/>
</dbReference>
<dbReference type="InterPro" id="IPR041616">
    <property type="entry name" value="PheRS_beta_core"/>
</dbReference>
<evidence type="ECO:0000259" key="17">
    <source>
        <dbReference type="PROSITE" id="PS50886"/>
    </source>
</evidence>
<dbReference type="PROSITE" id="PS50886">
    <property type="entry name" value="TRBD"/>
    <property type="match status" value="1"/>
</dbReference>
<dbReference type="STRING" id="1229783.C273_09799"/>
<dbReference type="CDD" id="cd02796">
    <property type="entry name" value="tRNA_bind_bactPheRS"/>
    <property type="match status" value="1"/>
</dbReference>
<dbReference type="Gene3D" id="3.30.70.380">
    <property type="entry name" value="Ferrodoxin-fold anticodon-binding domain"/>
    <property type="match status" value="1"/>
</dbReference>
<evidence type="ECO:0000256" key="13">
    <source>
        <dbReference type="ARBA" id="ARBA00023146"/>
    </source>
</evidence>
<evidence type="ECO:0000256" key="1">
    <source>
        <dbReference type="ARBA" id="ARBA00004496"/>
    </source>
</evidence>
<dbReference type="SUPFAM" id="SSF56037">
    <property type="entry name" value="PheT/TilS domain"/>
    <property type="match status" value="1"/>
</dbReference>
<feature type="binding site" evidence="15">
    <location>
        <position position="468"/>
    </location>
    <ligand>
        <name>Mg(2+)</name>
        <dbReference type="ChEBI" id="CHEBI:18420"/>
        <note>shared with alpha subunit</note>
    </ligand>
</feature>
<dbReference type="NCBIfam" id="TIGR00472">
    <property type="entry name" value="pheT_bact"/>
    <property type="match status" value="1"/>
</dbReference>
<dbReference type="HAMAP" id="MF_00283">
    <property type="entry name" value="Phe_tRNA_synth_beta1"/>
    <property type="match status" value="1"/>
</dbReference>
<comment type="similarity">
    <text evidence="2 15">Belongs to the phenylalanyl-tRNA synthetase beta subunit family. Type 1 subfamily.</text>
</comment>
<evidence type="ECO:0000256" key="15">
    <source>
        <dbReference type="HAMAP-Rule" id="MF_00283"/>
    </source>
</evidence>
<evidence type="ECO:0000256" key="5">
    <source>
        <dbReference type="ARBA" id="ARBA00022555"/>
    </source>
</evidence>
<comment type="subcellular location">
    <subcellularLocation>
        <location evidence="1 15">Cytoplasm</location>
    </subcellularLocation>
</comment>
<keyword evidence="9 15" id="KW-0067">ATP-binding</keyword>
<dbReference type="SUPFAM" id="SSF55681">
    <property type="entry name" value="Class II aaRS and biotin synthetases"/>
    <property type="match status" value="1"/>
</dbReference>
<reference evidence="20 21" key="1">
    <citation type="journal article" date="2013" name="Genome Announc.">
        <title>Genome Sequence of Staphylococcus massiliensis Strain S46, Isolated from the Surface of Healthy Human Skin.</title>
        <authorList>
            <person name="Srivastav R."/>
            <person name="Singh A."/>
            <person name="Jangir P.K."/>
            <person name="Kumari C."/>
            <person name="Muduli S."/>
            <person name="Sharma R."/>
        </authorList>
    </citation>
    <scope>NUCLEOTIDE SEQUENCE [LARGE SCALE GENOMIC DNA]</scope>
    <source>
        <strain evidence="20 21">S46</strain>
    </source>
</reference>
<dbReference type="RefSeq" id="WP_009384475.1">
    <property type="nucleotide sequence ID" value="NZ_AMSQ01000019.1"/>
</dbReference>
<dbReference type="InterPro" id="IPR002547">
    <property type="entry name" value="tRNA-bd_dom"/>
</dbReference>
<evidence type="ECO:0000256" key="16">
    <source>
        <dbReference type="PROSITE-ProRule" id="PRU00209"/>
    </source>
</evidence>
<dbReference type="GO" id="GO:0009328">
    <property type="term" value="C:phenylalanine-tRNA ligase complex"/>
    <property type="evidence" value="ECO:0007669"/>
    <property type="project" value="TreeGrafter"/>
</dbReference>
<dbReference type="Pfam" id="PF01588">
    <property type="entry name" value="tRNA_bind"/>
    <property type="match status" value="1"/>
</dbReference>
<dbReference type="InterPro" id="IPR045060">
    <property type="entry name" value="Phe-tRNA-ligase_IIc_bsu"/>
</dbReference>
<dbReference type="Gene3D" id="3.30.930.10">
    <property type="entry name" value="Bira Bifunctional Protein, Domain 2"/>
    <property type="match status" value="1"/>
</dbReference>
<evidence type="ECO:0000259" key="18">
    <source>
        <dbReference type="PROSITE" id="PS51447"/>
    </source>
</evidence>
<evidence type="ECO:0000259" key="19">
    <source>
        <dbReference type="PROSITE" id="PS51483"/>
    </source>
</evidence>
<organism evidence="20 21">
    <name type="scientific">Staphylococcus massiliensis S46</name>
    <dbReference type="NCBI Taxonomy" id="1229783"/>
    <lineage>
        <taxon>Bacteria</taxon>
        <taxon>Bacillati</taxon>
        <taxon>Bacillota</taxon>
        <taxon>Bacilli</taxon>
        <taxon>Bacillales</taxon>
        <taxon>Staphylococcaceae</taxon>
        <taxon>Staphylococcus</taxon>
    </lineage>
</organism>
<keyword evidence="6 15" id="KW-0436">Ligase</keyword>
<dbReference type="SMART" id="SM00874">
    <property type="entry name" value="B5"/>
    <property type="match status" value="1"/>
</dbReference>
<protein>
    <recommendedName>
        <fullName evidence="15">Phenylalanine--tRNA ligase beta subunit</fullName>
        <ecNumber evidence="15">6.1.1.20</ecNumber>
    </recommendedName>
    <alternativeName>
        <fullName evidence="15">Phenylalanyl-tRNA synthetase beta subunit</fullName>
        <shortName evidence="15">PheRS</shortName>
    </alternativeName>
</protein>
<dbReference type="SUPFAM" id="SSF54991">
    <property type="entry name" value="Anticodon-binding domain of PheRS"/>
    <property type="match status" value="1"/>
</dbReference>
<dbReference type="FunFam" id="3.30.930.10:FF:000022">
    <property type="entry name" value="Phenylalanine--tRNA ligase beta subunit"/>
    <property type="match status" value="1"/>
</dbReference>
<feature type="domain" description="TRNA-binding" evidence="17">
    <location>
        <begin position="39"/>
        <end position="154"/>
    </location>
</feature>
<dbReference type="GO" id="GO:0000049">
    <property type="term" value="F:tRNA binding"/>
    <property type="evidence" value="ECO:0007669"/>
    <property type="project" value="UniProtKB-UniRule"/>
</dbReference>
<dbReference type="Gene3D" id="3.50.40.10">
    <property type="entry name" value="Phenylalanyl-trna Synthetase, Chain B, domain 3"/>
    <property type="match status" value="1"/>
</dbReference>
<feature type="binding site" evidence="15">
    <location>
        <position position="462"/>
    </location>
    <ligand>
        <name>Mg(2+)</name>
        <dbReference type="ChEBI" id="CHEBI:18420"/>
        <note>shared with alpha subunit</note>
    </ligand>
</feature>
<evidence type="ECO:0000256" key="8">
    <source>
        <dbReference type="ARBA" id="ARBA00022741"/>
    </source>
</evidence>
<dbReference type="SMART" id="SM00896">
    <property type="entry name" value="FDX-ACB"/>
    <property type="match status" value="1"/>
</dbReference>
<dbReference type="Pfam" id="PF03147">
    <property type="entry name" value="FDX-ACB"/>
    <property type="match status" value="1"/>
</dbReference>
<dbReference type="PANTHER" id="PTHR10947:SF0">
    <property type="entry name" value="PHENYLALANINE--TRNA LIGASE BETA SUBUNIT"/>
    <property type="match status" value="1"/>
</dbReference>